<feature type="domain" description="CDC20/Fizzy WD40" evidence="8">
    <location>
        <begin position="232"/>
        <end position="530"/>
    </location>
</feature>
<sequence length="561" mass="61142">MDTSFSSVTSATSYSKRSKTNKTPVAHKRALQKKSSNRHLESFNMTRSVVDYEHLVNTSFTDSNKSVRSNVRPRWERKQQQQAAAGVGGGHRLPLSSASFNQSGGDRFIPIRAGMNMELSKHMLREDRDTSYCSSNGVDEQNGSTEGVLDNQKVVSDADKGEYASRLSAALLGVDDKANNRIMSFTEKAPAPKGDTVNNLNVLYSASASAKQKKVNVKLVTRQIPSIPTRVLDAPDLMDDYYLNLLSWSDTNILAVALANTVYLWNATSGDIQELCTYDEGGSVDAHISSVAWVQEGGAHLAVGTSGGMTQLWDVNAGKKLRSMDGHSDRVSSMAWNQHILSSGSRDTNIINHDVRVSRHNIATMSAHGQEVCGLAWSNDGEVLASGGNDNLLCLWDASSSSSRPEPRFQLTDHQAAVKALAWSPHERRLLATGGGTADRCIKFWNSQTGALLNSIDTGSQVCALQWNPFEKEILSSHGYARNQICLWKYPSMAKIKELEGHTSRVLHLATSPDGSTVVSAAGDETLRFWEVFCPPSKSDPGASFGSGKMPAKLSWTSQIR</sequence>
<feature type="repeat" description="WD" evidence="6">
    <location>
        <begin position="411"/>
        <end position="455"/>
    </location>
</feature>
<dbReference type="GO" id="GO:0010997">
    <property type="term" value="F:anaphase-promoting complex binding"/>
    <property type="evidence" value="ECO:0007669"/>
    <property type="project" value="InterPro"/>
</dbReference>
<dbReference type="EMBL" id="JAGRRH010000023">
    <property type="protein sequence ID" value="KAG7344381.1"/>
    <property type="molecule type" value="Genomic_DNA"/>
</dbReference>
<keyword evidence="9" id="KW-0808">Transferase</keyword>
<comment type="caution">
    <text evidence="9">The sequence shown here is derived from an EMBL/GenBank/DDBJ whole genome shotgun (WGS) entry which is preliminary data.</text>
</comment>
<dbReference type="SMART" id="SM00320">
    <property type="entry name" value="WD40"/>
    <property type="match status" value="7"/>
</dbReference>
<dbReference type="PANTHER" id="PTHR19918">
    <property type="entry name" value="CELL DIVISION CYCLE 20 CDC20 FIZZY -RELATED"/>
    <property type="match status" value="1"/>
</dbReference>
<evidence type="ECO:0000256" key="2">
    <source>
        <dbReference type="ARBA" id="ARBA00022618"/>
    </source>
</evidence>
<dbReference type="InterPro" id="IPR019775">
    <property type="entry name" value="WD40_repeat_CS"/>
</dbReference>
<dbReference type="GO" id="GO:0005680">
    <property type="term" value="C:anaphase-promoting complex"/>
    <property type="evidence" value="ECO:0007669"/>
    <property type="project" value="TreeGrafter"/>
</dbReference>
<dbReference type="OrthoDB" id="10263272at2759"/>
<evidence type="ECO:0000256" key="3">
    <source>
        <dbReference type="ARBA" id="ARBA00022737"/>
    </source>
</evidence>
<keyword evidence="10" id="KW-1185">Reference proteome</keyword>
<keyword evidence="3" id="KW-0677">Repeat</keyword>
<evidence type="ECO:0000256" key="1">
    <source>
        <dbReference type="ARBA" id="ARBA00022574"/>
    </source>
</evidence>
<feature type="region of interest" description="Disordered" evidence="7">
    <location>
        <begin position="63"/>
        <end position="99"/>
    </location>
</feature>
<evidence type="ECO:0000256" key="6">
    <source>
        <dbReference type="PROSITE-ProRule" id="PRU00221"/>
    </source>
</evidence>
<dbReference type="GO" id="GO:0016301">
    <property type="term" value="F:kinase activity"/>
    <property type="evidence" value="ECO:0007669"/>
    <property type="project" value="UniProtKB-KW"/>
</dbReference>
<feature type="repeat" description="WD" evidence="6">
    <location>
        <begin position="365"/>
        <end position="406"/>
    </location>
</feature>
<feature type="region of interest" description="Disordered" evidence="7">
    <location>
        <begin position="1"/>
        <end position="40"/>
    </location>
</feature>
<dbReference type="GO" id="GO:0031145">
    <property type="term" value="P:anaphase-promoting complex-dependent catabolic process"/>
    <property type="evidence" value="ECO:0007669"/>
    <property type="project" value="TreeGrafter"/>
</dbReference>
<keyword evidence="1 6" id="KW-0853">WD repeat</keyword>
<organism evidence="9 10">
    <name type="scientific">Nitzschia inconspicua</name>
    <dbReference type="NCBI Taxonomy" id="303405"/>
    <lineage>
        <taxon>Eukaryota</taxon>
        <taxon>Sar</taxon>
        <taxon>Stramenopiles</taxon>
        <taxon>Ochrophyta</taxon>
        <taxon>Bacillariophyta</taxon>
        <taxon>Bacillariophyceae</taxon>
        <taxon>Bacillariophycidae</taxon>
        <taxon>Bacillariales</taxon>
        <taxon>Bacillariaceae</taxon>
        <taxon>Nitzschia</taxon>
    </lineage>
</organism>
<evidence type="ECO:0000259" key="8">
    <source>
        <dbReference type="Pfam" id="PF24807"/>
    </source>
</evidence>
<evidence type="ECO:0000256" key="4">
    <source>
        <dbReference type="ARBA" id="ARBA00022776"/>
    </source>
</evidence>
<feature type="region of interest" description="Disordered" evidence="7">
    <location>
        <begin position="539"/>
        <end position="561"/>
    </location>
</feature>
<gene>
    <name evidence="9" type="ORF">IV203_022389</name>
</gene>
<dbReference type="AlphaFoldDB" id="A0A9K3PEZ9"/>
<keyword evidence="4" id="KW-0498">Mitosis</keyword>
<dbReference type="PROSITE" id="PS50082">
    <property type="entry name" value="WD_REPEATS_2"/>
    <property type="match status" value="3"/>
</dbReference>
<dbReference type="PROSITE" id="PS50294">
    <property type="entry name" value="WD_REPEATS_REGION"/>
    <property type="match status" value="2"/>
</dbReference>
<evidence type="ECO:0000256" key="7">
    <source>
        <dbReference type="SAM" id="MobiDB-lite"/>
    </source>
</evidence>
<feature type="repeat" description="WD" evidence="6">
    <location>
        <begin position="499"/>
        <end position="532"/>
    </location>
</feature>
<dbReference type="GO" id="GO:0051301">
    <property type="term" value="P:cell division"/>
    <property type="evidence" value="ECO:0007669"/>
    <property type="project" value="UniProtKB-KW"/>
</dbReference>
<dbReference type="InterPro" id="IPR001680">
    <property type="entry name" value="WD40_rpt"/>
</dbReference>
<evidence type="ECO:0000313" key="9">
    <source>
        <dbReference type="EMBL" id="KAG7344381.1"/>
    </source>
</evidence>
<proteinExistence type="predicted"/>
<feature type="compositionally biased region" description="Basic residues" evidence="7">
    <location>
        <begin position="16"/>
        <end position="37"/>
    </location>
</feature>
<dbReference type="InterPro" id="IPR033010">
    <property type="entry name" value="Cdc20/Fizzy"/>
</dbReference>
<dbReference type="CDD" id="cd00200">
    <property type="entry name" value="WD40"/>
    <property type="match status" value="1"/>
</dbReference>
<keyword evidence="2" id="KW-0132">Cell division</keyword>
<dbReference type="Proteomes" id="UP000693970">
    <property type="component" value="Unassembled WGS sequence"/>
</dbReference>
<evidence type="ECO:0000313" key="10">
    <source>
        <dbReference type="Proteomes" id="UP000693970"/>
    </source>
</evidence>
<dbReference type="InterPro" id="IPR056150">
    <property type="entry name" value="WD40_CDC20-Fz"/>
</dbReference>
<feature type="compositionally biased region" description="Low complexity" evidence="7">
    <location>
        <begin position="1"/>
        <end position="15"/>
    </location>
</feature>
<evidence type="ECO:0000256" key="5">
    <source>
        <dbReference type="ARBA" id="ARBA00023306"/>
    </source>
</evidence>
<name>A0A9K3PEZ9_9STRA</name>
<protein>
    <submittedName>
        <fullName evidence="9">Myosin heavy-chain kinase</fullName>
    </submittedName>
</protein>
<dbReference type="PROSITE" id="PS00678">
    <property type="entry name" value="WD_REPEATS_1"/>
    <property type="match status" value="3"/>
</dbReference>
<reference evidence="9" key="2">
    <citation type="submission" date="2021-04" db="EMBL/GenBank/DDBJ databases">
        <authorList>
            <person name="Podell S."/>
        </authorList>
    </citation>
    <scope>NUCLEOTIDE SEQUENCE</scope>
    <source>
        <strain evidence="9">Hildebrandi</strain>
    </source>
</reference>
<reference evidence="9" key="1">
    <citation type="journal article" date="2021" name="Sci. Rep.">
        <title>Diploid genomic architecture of Nitzschia inconspicua, an elite biomass production diatom.</title>
        <authorList>
            <person name="Oliver A."/>
            <person name="Podell S."/>
            <person name="Pinowska A."/>
            <person name="Traller J.C."/>
            <person name="Smith S.R."/>
            <person name="McClure R."/>
            <person name="Beliaev A."/>
            <person name="Bohutskyi P."/>
            <person name="Hill E.A."/>
            <person name="Rabines A."/>
            <person name="Zheng H."/>
            <person name="Allen L.Z."/>
            <person name="Kuo A."/>
            <person name="Grigoriev I.V."/>
            <person name="Allen A.E."/>
            <person name="Hazlebeck D."/>
            <person name="Allen E.E."/>
        </authorList>
    </citation>
    <scope>NUCLEOTIDE SEQUENCE</scope>
    <source>
        <strain evidence="9">Hildebrandi</strain>
    </source>
</reference>
<keyword evidence="9" id="KW-0418">Kinase</keyword>
<accession>A0A9K3PEZ9</accession>
<dbReference type="GO" id="GO:1905786">
    <property type="term" value="P:positive regulation of anaphase-promoting complex-dependent catabolic process"/>
    <property type="evidence" value="ECO:0007669"/>
    <property type="project" value="TreeGrafter"/>
</dbReference>
<keyword evidence="5" id="KW-0131">Cell cycle</keyword>
<dbReference type="Pfam" id="PF24807">
    <property type="entry name" value="WD40_CDC20-Fz"/>
    <property type="match status" value="1"/>
</dbReference>
<dbReference type="GO" id="GO:1990757">
    <property type="term" value="F:ubiquitin ligase activator activity"/>
    <property type="evidence" value="ECO:0007669"/>
    <property type="project" value="TreeGrafter"/>
</dbReference>
<dbReference type="PANTHER" id="PTHR19918:SF8">
    <property type="entry name" value="FI02843P"/>
    <property type="match status" value="1"/>
</dbReference>